<evidence type="ECO:0000313" key="6">
    <source>
        <dbReference type="Proteomes" id="UP000009173"/>
    </source>
</evidence>
<dbReference type="GO" id="GO:0003700">
    <property type="term" value="F:DNA-binding transcription factor activity"/>
    <property type="evidence" value="ECO:0007669"/>
    <property type="project" value="InterPro"/>
</dbReference>
<keyword evidence="3" id="KW-0804">Transcription</keyword>
<keyword evidence="2" id="KW-0238">DNA-binding</keyword>
<dbReference type="Pfam" id="PF12833">
    <property type="entry name" value="HTH_18"/>
    <property type="match status" value="1"/>
</dbReference>
<evidence type="ECO:0000313" key="5">
    <source>
        <dbReference type="EMBL" id="ABM27502.1"/>
    </source>
</evidence>
<sequence>MQPSHDVRFWRDADLPDLEVKRVVRSSHSYPRHTHDTYVVGAMEEGASYCLGATRSSAVVAAGQLCLINPGQVHTGEPLRDVLPTFRMFYVEQAWVRRLASELTGRDAHEPEFDAIVRADREMLDAFMLCSHAIMRGAERLAKESAMVRAFSLLLTRGAALRAEPALRRSPASRHAGHMAVLRVREHLSAHLGGNVSLEDLAGATGLSRYHLLRVFRSATGMTPHAYHLQLRVEKAKHLLRSGWTPAEAAADTGFADQSHFTNTFRRFVGATPGQYLNG</sequence>
<proteinExistence type="predicted"/>
<dbReference type="Gene3D" id="1.10.10.60">
    <property type="entry name" value="Homeodomain-like"/>
    <property type="match status" value="2"/>
</dbReference>
<dbReference type="EMBL" id="CP000527">
    <property type="protein sequence ID" value="ABM27502.1"/>
    <property type="molecule type" value="Genomic_DNA"/>
</dbReference>
<dbReference type="InterPro" id="IPR050204">
    <property type="entry name" value="AraC_XylS_family_regulators"/>
</dbReference>
<reference evidence="6" key="1">
    <citation type="journal article" date="2009" name="Environ. Microbiol.">
        <title>Contribution of mobile genetic elements to Desulfovibrio vulgaris genome plasticity.</title>
        <authorList>
            <person name="Walker C.B."/>
            <person name="Stolyar S."/>
            <person name="Chivian D."/>
            <person name="Pinel N."/>
            <person name="Gabster J.A."/>
            <person name="Dehal P.S."/>
            <person name="He Z."/>
            <person name="Yang Z.K."/>
            <person name="Yen H.C."/>
            <person name="Zhou J."/>
            <person name="Wall J.D."/>
            <person name="Hazen T.C."/>
            <person name="Arkin A.P."/>
            <person name="Stahl D.A."/>
        </authorList>
    </citation>
    <scope>NUCLEOTIDE SEQUENCE [LARGE SCALE GENOMIC DNA]</scope>
    <source>
        <strain evidence="6">DP4</strain>
    </source>
</reference>
<keyword evidence="1" id="KW-0805">Transcription regulation</keyword>
<accession>A0A0H3A4T8</accession>
<dbReference type="InterPro" id="IPR018060">
    <property type="entry name" value="HTH_AraC"/>
</dbReference>
<organism evidence="5 6">
    <name type="scientific">Nitratidesulfovibrio vulgaris (strain DP4)</name>
    <name type="common">Desulfovibrio vulgaris</name>
    <dbReference type="NCBI Taxonomy" id="391774"/>
    <lineage>
        <taxon>Bacteria</taxon>
        <taxon>Pseudomonadati</taxon>
        <taxon>Thermodesulfobacteriota</taxon>
        <taxon>Desulfovibrionia</taxon>
        <taxon>Desulfovibrionales</taxon>
        <taxon>Desulfovibrionaceae</taxon>
        <taxon>Nitratidesulfovibrio</taxon>
    </lineage>
</organism>
<gene>
    <name evidence="5" type="ordered locus">Dvul_0479</name>
</gene>
<dbReference type="InterPro" id="IPR009057">
    <property type="entry name" value="Homeodomain-like_sf"/>
</dbReference>
<evidence type="ECO:0000259" key="4">
    <source>
        <dbReference type="PROSITE" id="PS01124"/>
    </source>
</evidence>
<dbReference type="SUPFAM" id="SSF51215">
    <property type="entry name" value="Regulatory protein AraC"/>
    <property type="match status" value="1"/>
</dbReference>
<dbReference type="SUPFAM" id="SSF46689">
    <property type="entry name" value="Homeodomain-like"/>
    <property type="match status" value="2"/>
</dbReference>
<dbReference type="InterPro" id="IPR003313">
    <property type="entry name" value="AraC-bd"/>
</dbReference>
<evidence type="ECO:0000256" key="3">
    <source>
        <dbReference type="ARBA" id="ARBA00023163"/>
    </source>
</evidence>
<dbReference type="SMART" id="SM00342">
    <property type="entry name" value="HTH_ARAC"/>
    <property type="match status" value="1"/>
</dbReference>
<dbReference type="RefSeq" id="WP_010940146.1">
    <property type="nucleotide sequence ID" value="NC_008751.1"/>
</dbReference>
<dbReference type="Pfam" id="PF02311">
    <property type="entry name" value="AraC_binding"/>
    <property type="match status" value="1"/>
</dbReference>
<name>A0A0H3A4T8_NITV4</name>
<feature type="domain" description="HTH araC/xylS-type" evidence="4">
    <location>
        <begin position="182"/>
        <end position="279"/>
    </location>
</feature>
<dbReference type="AlphaFoldDB" id="A0A0H3A4T8"/>
<protein>
    <submittedName>
        <fullName evidence="5">Transcriptional regulator, AraC family</fullName>
    </submittedName>
</protein>
<dbReference type="PANTHER" id="PTHR46796:SF2">
    <property type="entry name" value="TRANSCRIPTIONAL REGULATORY PROTEIN"/>
    <property type="match status" value="1"/>
</dbReference>
<dbReference type="Proteomes" id="UP000009173">
    <property type="component" value="Chromosome"/>
</dbReference>
<dbReference type="PROSITE" id="PS01124">
    <property type="entry name" value="HTH_ARAC_FAMILY_2"/>
    <property type="match status" value="1"/>
</dbReference>
<dbReference type="HOGENOM" id="CLU_000445_88_16_7"/>
<evidence type="ECO:0000256" key="2">
    <source>
        <dbReference type="ARBA" id="ARBA00023125"/>
    </source>
</evidence>
<dbReference type="InterPro" id="IPR037923">
    <property type="entry name" value="HTH-like"/>
</dbReference>
<dbReference type="SMR" id="A0A0H3A4T8"/>
<evidence type="ECO:0000256" key="1">
    <source>
        <dbReference type="ARBA" id="ARBA00023015"/>
    </source>
</evidence>
<dbReference type="KEGG" id="dvl:Dvul_0479"/>
<dbReference type="GO" id="GO:0043565">
    <property type="term" value="F:sequence-specific DNA binding"/>
    <property type="evidence" value="ECO:0007669"/>
    <property type="project" value="InterPro"/>
</dbReference>
<dbReference type="PANTHER" id="PTHR46796">
    <property type="entry name" value="HTH-TYPE TRANSCRIPTIONAL ACTIVATOR RHAS-RELATED"/>
    <property type="match status" value="1"/>
</dbReference>